<keyword evidence="6 8" id="KW-0449">Lipoprotein</keyword>
<dbReference type="Pfam" id="PF00691">
    <property type="entry name" value="OmpA"/>
    <property type="match status" value="1"/>
</dbReference>
<dbReference type="InterPro" id="IPR014169">
    <property type="entry name" value="Pal_lipo_C"/>
</dbReference>
<dbReference type="PANTHER" id="PTHR30329:SF21">
    <property type="entry name" value="LIPOPROTEIN YIAD-RELATED"/>
    <property type="match status" value="1"/>
</dbReference>
<keyword evidence="5 8" id="KW-0998">Cell outer membrane</keyword>
<dbReference type="CDD" id="cd07185">
    <property type="entry name" value="OmpA_C-like"/>
    <property type="match status" value="1"/>
</dbReference>
<feature type="domain" description="OmpA-like" evidence="9">
    <location>
        <begin position="43"/>
        <end position="157"/>
    </location>
</feature>
<dbReference type="PRINTS" id="PR01021">
    <property type="entry name" value="OMPADOMAIN"/>
</dbReference>
<evidence type="ECO:0000313" key="10">
    <source>
        <dbReference type="EMBL" id="AMA64599.1"/>
    </source>
</evidence>
<comment type="function">
    <text evidence="8">Part of the Tol-Pal system, which plays a role in outer membrane invagination during cell division and is important for maintaining outer membrane integrity.</text>
</comment>
<reference evidence="10 11" key="1">
    <citation type="submission" date="2016-01" db="EMBL/GenBank/DDBJ databases">
        <title>Genome sequence of Ca. Arsenophonus lipopteni, the exclusive symbiont of a blood sucking fly Lipoptena cervi (Diptera: Hippoboscidae).</title>
        <authorList>
            <person name="Novakova E."/>
            <person name="Hypsa V."/>
            <person name="Nguyen P."/>
            <person name="Husnik F."/>
            <person name="Darby A.C."/>
        </authorList>
    </citation>
    <scope>NUCLEOTIDE SEQUENCE [LARGE SCALE GENOMIC DNA]</scope>
    <source>
        <strain evidence="10 11">CB</strain>
    </source>
</reference>
<comment type="similarity">
    <text evidence="8">Belongs to the Pal lipoprotein family.</text>
</comment>
<organism evidence="10 11">
    <name type="scientific">Candidatus Arsenophonus lipoptenae</name>
    <dbReference type="NCBI Taxonomy" id="634113"/>
    <lineage>
        <taxon>Bacteria</taxon>
        <taxon>Pseudomonadati</taxon>
        <taxon>Pseudomonadota</taxon>
        <taxon>Gammaproteobacteria</taxon>
        <taxon>Enterobacterales</taxon>
        <taxon>Morganellaceae</taxon>
        <taxon>Arsenophonus</taxon>
    </lineage>
</organism>
<evidence type="ECO:0000259" key="9">
    <source>
        <dbReference type="PROSITE" id="PS51123"/>
    </source>
</evidence>
<dbReference type="InterPro" id="IPR050330">
    <property type="entry name" value="Bact_OuterMem_StrucFunc"/>
</dbReference>
<comment type="subcellular location">
    <subcellularLocation>
        <location evidence="8">Cell outer membrane</location>
        <topology evidence="8">Lipid-anchor</topology>
    </subcellularLocation>
</comment>
<dbReference type="KEGG" id="asy:AUT07_00002"/>
<evidence type="ECO:0000313" key="11">
    <source>
        <dbReference type="Proteomes" id="UP000069926"/>
    </source>
</evidence>
<dbReference type="PANTHER" id="PTHR30329">
    <property type="entry name" value="STATOR ELEMENT OF FLAGELLAR MOTOR COMPLEX"/>
    <property type="match status" value="1"/>
</dbReference>
<dbReference type="InterPro" id="IPR006690">
    <property type="entry name" value="OMPA-like_CS"/>
</dbReference>
<evidence type="ECO:0000256" key="4">
    <source>
        <dbReference type="ARBA" id="ARBA00023139"/>
    </source>
</evidence>
<dbReference type="STRING" id="634113.AUT07_00002"/>
<dbReference type="RefSeq" id="WP_066282488.1">
    <property type="nucleotide sequence ID" value="NZ_CP013920.1"/>
</dbReference>
<keyword evidence="2 8" id="KW-0732">Signal</keyword>
<dbReference type="AlphaFoldDB" id="A0A0X9VDF2"/>
<dbReference type="PROSITE" id="PS01068">
    <property type="entry name" value="OMPA_1"/>
    <property type="match status" value="1"/>
</dbReference>
<evidence type="ECO:0000256" key="7">
    <source>
        <dbReference type="ARBA" id="ARBA00023306"/>
    </source>
</evidence>
<keyword evidence="7 8" id="KW-0131">Cell cycle</keyword>
<evidence type="ECO:0000256" key="5">
    <source>
        <dbReference type="ARBA" id="ARBA00023237"/>
    </source>
</evidence>
<name>A0A0X9VDF2_9GAMM</name>
<protein>
    <recommendedName>
        <fullName evidence="8">Peptidoglycan-associated lipoprotein</fullName>
        <shortName evidence="8">PAL</shortName>
    </recommendedName>
</protein>
<dbReference type="InterPro" id="IPR006665">
    <property type="entry name" value="OmpA-like"/>
</dbReference>
<evidence type="ECO:0000256" key="3">
    <source>
        <dbReference type="ARBA" id="ARBA00023136"/>
    </source>
</evidence>
<gene>
    <name evidence="8 10" type="primary">pal</name>
    <name evidence="10" type="ORF">AUT07_00002</name>
</gene>
<evidence type="ECO:0000256" key="6">
    <source>
        <dbReference type="ARBA" id="ARBA00023288"/>
    </source>
</evidence>
<dbReference type="PROSITE" id="PS51257">
    <property type="entry name" value="PROKAR_LIPOPROTEIN"/>
    <property type="match status" value="1"/>
</dbReference>
<dbReference type="NCBIfam" id="TIGR02802">
    <property type="entry name" value="Pal_lipo"/>
    <property type="match status" value="1"/>
</dbReference>
<dbReference type="Gene3D" id="3.30.1330.60">
    <property type="entry name" value="OmpA-like domain"/>
    <property type="match status" value="1"/>
</dbReference>
<dbReference type="InterPro" id="IPR036737">
    <property type="entry name" value="OmpA-like_sf"/>
</dbReference>
<proteinExistence type="inferred from homology"/>
<accession>A0A0X9VDF2</accession>
<dbReference type="GO" id="GO:0051301">
    <property type="term" value="P:cell division"/>
    <property type="evidence" value="ECO:0007669"/>
    <property type="project" value="UniProtKB-UniRule"/>
</dbReference>
<dbReference type="HAMAP" id="MF_02204">
    <property type="entry name" value="Pal"/>
    <property type="match status" value="1"/>
</dbReference>
<keyword evidence="1 8" id="KW-0132">Cell division</keyword>
<keyword evidence="3 8" id="KW-0472">Membrane</keyword>
<evidence type="ECO:0000256" key="2">
    <source>
        <dbReference type="ARBA" id="ARBA00022729"/>
    </source>
</evidence>
<dbReference type="OrthoDB" id="9809164at2"/>
<dbReference type="GO" id="GO:0009279">
    <property type="term" value="C:cell outer membrane"/>
    <property type="evidence" value="ECO:0007669"/>
    <property type="project" value="UniProtKB-SubCell"/>
</dbReference>
<dbReference type="SUPFAM" id="SSF103088">
    <property type="entry name" value="OmpA-like"/>
    <property type="match status" value="1"/>
</dbReference>
<dbReference type="EMBL" id="CP013920">
    <property type="protein sequence ID" value="AMA64599.1"/>
    <property type="molecule type" value="Genomic_DNA"/>
</dbReference>
<dbReference type="InterPro" id="IPR006664">
    <property type="entry name" value="OMP_bac"/>
</dbReference>
<evidence type="ECO:0000256" key="8">
    <source>
        <dbReference type="HAMAP-Rule" id="MF_02204"/>
    </source>
</evidence>
<dbReference type="Proteomes" id="UP000069926">
    <property type="component" value="Chromosome"/>
</dbReference>
<keyword evidence="4 8" id="KW-0564">Palmitate</keyword>
<dbReference type="InterPro" id="IPR039001">
    <property type="entry name" value="Pal"/>
</dbReference>
<comment type="subunit">
    <text evidence="8">The Tol-Pal system is composed of five core proteins: the inner membrane proteins TolA, TolQ and TolR, the periplasmic protein TolB and the outer membrane protein Pal. They form a network linking the inner and outer membranes and the peptidoglycan layer.</text>
</comment>
<dbReference type="PATRIC" id="fig|634113.3.peg.2"/>
<evidence type="ECO:0000256" key="1">
    <source>
        <dbReference type="ARBA" id="ARBA00022618"/>
    </source>
</evidence>
<keyword evidence="11" id="KW-1185">Reference proteome</keyword>
<sequence length="157" mass="18354">MQLNKIITIILSIITITACNFKKINKKNIVDNGSFISREILNNNIKEIVNKNIIYFDFNNYYISQEYINLLDRYVFFLRQHPFIHIKIQGHTDELGSPEYNIALGERRATIVKLYFQCHGVDSDQIFIISYGKEKPAVLGHNETSYAKNRRVVLQIL</sequence>
<dbReference type="PROSITE" id="PS51123">
    <property type="entry name" value="OMPA_2"/>
    <property type="match status" value="1"/>
</dbReference>